<dbReference type="Proteomes" id="UP000298049">
    <property type="component" value="Plasmid psoil36-7"/>
</dbReference>
<dbReference type="RefSeq" id="WP_136550729.1">
    <property type="nucleotide sequence ID" value="NZ_CP031094.1"/>
</dbReference>
<proteinExistence type="predicted"/>
<gene>
    <name evidence="1" type="ORF">soil367_18435</name>
</gene>
<sequence>MNFQSWKEGVTQLSSHEAFVFVRDNDLQSQFPEISDDFQGTLAIYPGGLVITQVNGLYRLVLGDYERSNQCLAVLEKSLFRWAWDNDRLAS</sequence>
<accession>A0A4P7XMZ0</accession>
<organism evidence="1 2">
    <name type="scientific">Hydrocarboniclastica marina</name>
    <dbReference type="NCBI Taxonomy" id="2259620"/>
    <lineage>
        <taxon>Bacteria</taxon>
        <taxon>Pseudomonadati</taxon>
        <taxon>Pseudomonadota</taxon>
        <taxon>Gammaproteobacteria</taxon>
        <taxon>Alteromonadales</taxon>
        <taxon>Alteromonadaceae</taxon>
        <taxon>Hydrocarboniclastica</taxon>
    </lineage>
</organism>
<dbReference type="KEGG" id="hmi:soil367_18435"/>
<dbReference type="EMBL" id="CP031094">
    <property type="protein sequence ID" value="QCF28052.1"/>
    <property type="molecule type" value="Genomic_DNA"/>
</dbReference>
<dbReference type="AlphaFoldDB" id="A0A4P7XMZ0"/>
<reference evidence="1 2" key="1">
    <citation type="submission" date="2018-07" db="EMBL/GenBank/DDBJ databases">
        <title>Marsedoiliclastica nanhaica gen. nov. sp. nov., a novel marine hydrocarbonoclastic bacterium isolated from an in-situ enriched hydrocarbon-degrading consortium in deep-sea sediment.</title>
        <authorList>
            <person name="Dong C."/>
            <person name="Ma T."/>
            <person name="Liu R."/>
            <person name="Shao Z."/>
        </authorList>
    </citation>
    <scope>NUCLEOTIDE SEQUENCE [LARGE SCALE GENOMIC DNA]</scope>
    <source>
        <strain evidence="2">soil36-7</strain>
        <plasmid evidence="1 2">psoil36-7</plasmid>
    </source>
</reference>
<protein>
    <submittedName>
        <fullName evidence="1">Uncharacterized protein</fullName>
    </submittedName>
</protein>
<geneLocation type="plasmid" evidence="1 2">
    <name>psoil36-7</name>
</geneLocation>
<evidence type="ECO:0000313" key="1">
    <source>
        <dbReference type="EMBL" id="QCF28052.1"/>
    </source>
</evidence>
<keyword evidence="1" id="KW-0614">Plasmid</keyword>
<keyword evidence="2" id="KW-1185">Reference proteome</keyword>
<dbReference type="GeneID" id="40106893"/>
<name>A0A4P7XMZ0_9ALTE</name>
<evidence type="ECO:0000313" key="2">
    <source>
        <dbReference type="Proteomes" id="UP000298049"/>
    </source>
</evidence>